<protein>
    <submittedName>
        <fullName evidence="1">Uncharacterized protein</fullName>
    </submittedName>
</protein>
<proteinExistence type="predicted"/>
<keyword evidence="2" id="KW-1185">Reference proteome</keyword>
<name>A0ABT9VMK7_9BACI</name>
<reference evidence="1 2" key="1">
    <citation type="submission" date="2023-07" db="EMBL/GenBank/DDBJ databases">
        <title>Genomic Encyclopedia of Type Strains, Phase IV (KMG-IV): sequencing the most valuable type-strain genomes for metagenomic binning, comparative biology and taxonomic classification.</title>
        <authorList>
            <person name="Goeker M."/>
        </authorList>
    </citation>
    <scope>NUCLEOTIDE SEQUENCE [LARGE SCALE GENOMIC DNA]</scope>
    <source>
        <strain evidence="1 2">DSM 19092</strain>
    </source>
</reference>
<evidence type="ECO:0000313" key="1">
    <source>
        <dbReference type="EMBL" id="MDQ0162203.1"/>
    </source>
</evidence>
<dbReference type="RefSeq" id="WP_419151714.1">
    <property type="nucleotide sequence ID" value="NZ_JAUSTR010000003.1"/>
</dbReference>
<dbReference type="Proteomes" id="UP001225646">
    <property type="component" value="Unassembled WGS sequence"/>
</dbReference>
<organism evidence="1 2">
    <name type="scientific">Aeribacillus alveayuensis</name>
    <dbReference type="NCBI Taxonomy" id="279215"/>
    <lineage>
        <taxon>Bacteria</taxon>
        <taxon>Bacillati</taxon>
        <taxon>Bacillota</taxon>
        <taxon>Bacilli</taxon>
        <taxon>Bacillales</taxon>
        <taxon>Bacillaceae</taxon>
        <taxon>Aeribacillus</taxon>
    </lineage>
</organism>
<accession>A0ABT9VMK7</accession>
<gene>
    <name evidence="1" type="ORF">J2S06_001279</name>
</gene>
<comment type="caution">
    <text evidence="1">The sequence shown here is derived from an EMBL/GenBank/DDBJ whole genome shotgun (WGS) entry which is preliminary data.</text>
</comment>
<dbReference type="EMBL" id="JAUSTR010000003">
    <property type="protein sequence ID" value="MDQ0162203.1"/>
    <property type="molecule type" value="Genomic_DNA"/>
</dbReference>
<sequence>MNAATLLEEKAAILRTVLIETYIRLNVQKRGCDKVLKPPTIYSEMGQTLMRQPHLDFKYAMITTFYQAC</sequence>
<evidence type="ECO:0000313" key="2">
    <source>
        <dbReference type="Proteomes" id="UP001225646"/>
    </source>
</evidence>